<dbReference type="Pfam" id="PF00072">
    <property type="entry name" value="Response_reg"/>
    <property type="match status" value="1"/>
</dbReference>
<protein>
    <submittedName>
        <fullName evidence="6">Sigma-54-dependent transcriptional regulator</fullName>
    </submittedName>
</protein>
<keyword evidence="3" id="KW-0597">Phosphoprotein</keyword>
<dbReference type="InterPro" id="IPR025662">
    <property type="entry name" value="Sigma_54_int_dom_ATP-bd_1"/>
</dbReference>
<dbReference type="InterPro" id="IPR058031">
    <property type="entry name" value="AAA_lid_NorR"/>
</dbReference>
<evidence type="ECO:0000313" key="6">
    <source>
        <dbReference type="EMBL" id="MFC1800010.1"/>
    </source>
</evidence>
<dbReference type="SUPFAM" id="SSF52540">
    <property type="entry name" value="P-loop containing nucleoside triphosphate hydrolases"/>
    <property type="match status" value="1"/>
</dbReference>
<sequence length="450" mass="49999">MKQILIVDDDPAVTNYLMVFLMQTGLFETTVVNDSREVAGLMEGDPFDIVLLDMDMPNVSGMDILGSMRAKGMDTPVVVLTGVSDVDLAVRAMKLGAFDYLIKPVDDDNLLEVLNNAMEHNVLNRSIETLPEELARTDLEHADAFEHFSTQDQGMIRLFHQADKVASSDLSIFIWGESGTGKEALARAIHAASPRRERPFVAAEADSQEPGTFPAFFFGQDKTWAGTREEQPGILEEANHGTLFLNHIDALSAPVQVRLKRFLQTGEYYRENSTQIRKADVRMVVASTKDLASPGYKSKFSRDVLYHLMINSIQMPPLRERPGDIPLLIKKFLASESKRSGKRFEGYSDGVIDYLKAYSFPNNVQELRTIIAGAVAGADSGALSIEMLPPSVMQMIEADKAAGPAEFVPRRLEDVVKDFVLQTLEHFSQERDVAALELGITLEELDRITK</sequence>
<dbReference type="EMBL" id="JBHPEI010000054">
    <property type="protein sequence ID" value="MFC1800010.1"/>
    <property type="molecule type" value="Genomic_DNA"/>
</dbReference>
<dbReference type="Gene3D" id="3.40.50.300">
    <property type="entry name" value="P-loop containing nucleotide triphosphate hydrolases"/>
    <property type="match status" value="1"/>
</dbReference>
<evidence type="ECO:0000256" key="1">
    <source>
        <dbReference type="ARBA" id="ARBA00022741"/>
    </source>
</evidence>
<reference evidence="6 7" key="1">
    <citation type="submission" date="2024-09" db="EMBL/GenBank/DDBJ databases">
        <authorList>
            <person name="D'Angelo T."/>
        </authorList>
    </citation>
    <scope>NUCLEOTIDE SEQUENCE [LARGE SCALE GENOMIC DNA]</scope>
    <source>
        <strain evidence="6">SAG AM-311-F02</strain>
    </source>
</reference>
<dbReference type="PANTHER" id="PTHR32071">
    <property type="entry name" value="TRANSCRIPTIONAL REGULATORY PROTEIN"/>
    <property type="match status" value="1"/>
</dbReference>
<feature type="domain" description="Sigma-54 factor interaction" evidence="4">
    <location>
        <begin position="148"/>
        <end position="376"/>
    </location>
</feature>
<dbReference type="Pfam" id="PF00158">
    <property type="entry name" value="Sigma54_activat"/>
    <property type="match status" value="1"/>
</dbReference>
<evidence type="ECO:0000259" key="4">
    <source>
        <dbReference type="PROSITE" id="PS50045"/>
    </source>
</evidence>
<dbReference type="InterPro" id="IPR011006">
    <property type="entry name" value="CheY-like_superfamily"/>
</dbReference>
<dbReference type="Pfam" id="PF25601">
    <property type="entry name" value="AAA_lid_14"/>
    <property type="match status" value="1"/>
</dbReference>
<dbReference type="Proteomes" id="UP001594288">
    <property type="component" value="Unassembled WGS sequence"/>
</dbReference>
<dbReference type="InterPro" id="IPR003593">
    <property type="entry name" value="AAA+_ATPase"/>
</dbReference>
<dbReference type="Gene3D" id="1.10.8.60">
    <property type="match status" value="1"/>
</dbReference>
<dbReference type="PROSITE" id="PS00675">
    <property type="entry name" value="SIGMA54_INTERACT_1"/>
    <property type="match status" value="1"/>
</dbReference>
<dbReference type="SUPFAM" id="SSF52172">
    <property type="entry name" value="CheY-like"/>
    <property type="match status" value="1"/>
</dbReference>
<keyword evidence="1" id="KW-0547">Nucleotide-binding</keyword>
<comment type="caution">
    <text evidence="6">The sequence shown here is derived from an EMBL/GenBank/DDBJ whole genome shotgun (WGS) entry which is preliminary data.</text>
</comment>
<evidence type="ECO:0000259" key="5">
    <source>
        <dbReference type="PROSITE" id="PS50110"/>
    </source>
</evidence>
<organism evidence="6 7">
    <name type="scientific">Eiseniibacteriota bacterium</name>
    <dbReference type="NCBI Taxonomy" id="2212470"/>
    <lineage>
        <taxon>Bacteria</taxon>
        <taxon>Candidatus Eiseniibacteriota</taxon>
    </lineage>
</organism>
<dbReference type="SMART" id="SM00382">
    <property type="entry name" value="AAA"/>
    <property type="match status" value="1"/>
</dbReference>
<proteinExistence type="predicted"/>
<dbReference type="PROSITE" id="PS50045">
    <property type="entry name" value="SIGMA54_INTERACT_4"/>
    <property type="match status" value="1"/>
</dbReference>
<dbReference type="PANTHER" id="PTHR32071:SF13">
    <property type="entry name" value="RESPONSE REGULATOR HSFA"/>
    <property type="match status" value="1"/>
</dbReference>
<feature type="modified residue" description="4-aspartylphosphate" evidence="3">
    <location>
        <position position="53"/>
    </location>
</feature>
<dbReference type="PROSITE" id="PS50110">
    <property type="entry name" value="RESPONSE_REGULATORY"/>
    <property type="match status" value="1"/>
</dbReference>
<feature type="domain" description="Response regulatory" evidence="5">
    <location>
        <begin position="3"/>
        <end position="118"/>
    </location>
</feature>
<dbReference type="SMART" id="SM00448">
    <property type="entry name" value="REC"/>
    <property type="match status" value="1"/>
</dbReference>
<dbReference type="Gene3D" id="3.40.50.2300">
    <property type="match status" value="1"/>
</dbReference>
<evidence type="ECO:0000313" key="7">
    <source>
        <dbReference type="Proteomes" id="UP001594288"/>
    </source>
</evidence>
<gene>
    <name evidence="6" type="ORF">ACFL2Z_03760</name>
</gene>
<evidence type="ECO:0000256" key="2">
    <source>
        <dbReference type="ARBA" id="ARBA00022840"/>
    </source>
</evidence>
<dbReference type="InterPro" id="IPR001789">
    <property type="entry name" value="Sig_transdc_resp-reg_receiver"/>
</dbReference>
<dbReference type="InterPro" id="IPR027417">
    <property type="entry name" value="P-loop_NTPase"/>
</dbReference>
<dbReference type="CDD" id="cd00009">
    <property type="entry name" value="AAA"/>
    <property type="match status" value="1"/>
</dbReference>
<dbReference type="InterPro" id="IPR002078">
    <property type="entry name" value="Sigma_54_int"/>
</dbReference>
<accession>A0ABV6YPK1</accession>
<keyword evidence="2" id="KW-0067">ATP-binding</keyword>
<evidence type="ECO:0000256" key="3">
    <source>
        <dbReference type="PROSITE-ProRule" id="PRU00169"/>
    </source>
</evidence>
<name>A0ABV6YPK1_UNCEI</name>
<keyword evidence="7" id="KW-1185">Reference proteome</keyword>